<evidence type="ECO:0000256" key="1">
    <source>
        <dbReference type="ARBA" id="ARBA00006100"/>
    </source>
</evidence>
<feature type="domain" description="Radical SAM core" evidence="10">
    <location>
        <begin position="47"/>
        <end position="283"/>
    </location>
</feature>
<dbReference type="InterPro" id="IPR007197">
    <property type="entry name" value="rSAM"/>
</dbReference>
<keyword evidence="9" id="KW-0496">Mitochondrion</keyword>
<keyword evidence="7 9" id="KW-0143">Chaperone</keyword>
<dbReference type="CDD" id="cd01335">
    <property type="entry name" value="Radical_SAM"/>
    <property type="match status" value="1"/>
</dbReference>
<dbReference type="Proteomes" id="UP000008672">
    <property type="component" value="Unassembled WGS sequence"/>
</dbReference>
<evidence type="ECO:0000256" key="5">
    <source>
        <dbReference type="ARBA" id="ARBA00023004"/>
    </source>
</evidence>
<dbReference type="Ensembl" id="ENSLACT00000016717.2">
    <property type="protein sequence ID" value="ENSLACP00000016603.2"/>
    <property type="gene ID" value="ENSLACG00000014630.2"/>
</dbReference>
<dbReference type="SFLD" id="SFLDF00562">
    <property type="entry name" value="HemN-like__clustered_with_heat"/>
    <property type="match status" value="1"/>
</dbReference>
<protein>
    <recommendedName>
        <fullName evidence="9">Radical S-adenosyl methionine domain-containing protein</fullName>
    </recommendedName>
</protein>
<reference evidence="11" key="2">
    <citation type="submission" date="2025-08" db="UniProtKB">
        <authorList>
            <consortium name="Ensembl"/>
        </authorList>
    </citation>
    <scope>IDENTIFICATION</scope>
</reference>
<proteinExistence type="inferred from homology"/>
<reference evidence="11" key="3">
    <citation type="submission" date="2025-09" db="UniProtKB">
        <authorList>
            <consortium name="Ensembl"/>
        </authorList>
    </citation>
    <scope>IDENTIFICATION</scope>
</reference>
<dbReference type="InterPro" id="IPR058240">
    <property type="entry name" value="rSAM_sf"/>
</dbReference>
<organism evidence="11 12">
    <name type="scientific">Latimeria chalumnae</name>
    <name type="common">Coelacanth</name>
    <dbReference type="NCBI Taxonomy" id="7897"/>
    <lineage>
        <taxon>Eukaryota</taxon>
        <taxon>Metazoa</taxon>
        <taxon>Chordata</taxon>
        <taxon>Craniata</taxon>
        <taxon>Vertebrata</taxon>
        <taxon>Euteleostomi</taxon>
        <taxon>Coelacanthiformes</taxon>
        <taxon>Coelacanthidae</taxon>
        <taxon>Latimeria</taxon>
    </lineage>
</organism>
<dbReference type="EMBL" id="AFYH01103898">
    <property type="status" value="NOT_ANNOTATED_CDS"/>
    <property type="molecule type" value="Genomic_DNA"/>
</dbReference>
<dbReference type="GO" id="GO:0004109">
    <property type="term" value="F:coproporphyrinogen oxidase activity"/>
    <property type="evidence" value="ECO:0007669"/>
    <property type="project" value="InterPro"/>
</dbReference>
<dbReference type="InterPro" id="IPR010723">
    <property type="entry name" value="HemN_C"/>
</dbReference>
<dbReference type="Pfam" id="PF06969">
    <property type="entry name" value="HemN_C"/>
    <property type="match status" value="1"/>
</dbReference>
<keyword evidence="4 9" id="KW-0479">Metal-binding</keyword>
<dbReference type="SMART" id="SM00729">
    <property type="entry name" value="Elp3"/>
    <property type="match status" value="1"/>
</dbReference>
<reference evidence="12" key="1">
    <citation type="submission" date="2011-08" db="EMBL/GenBank/DDBJ databases">
        <title>The draft genome of Latimeria chalumnae.</title>
        <authorList>
            <person name="Di Palma F."/>
            <person name="Alfoldi J."/>
            <person name="Johnson J."/>
            <person name="Berlin A."/>
            <person name="Gnerre S."/>
            <person name="Jaffe D."/>
            <person name="MacCallum I."/>
            <person name="Young S."/>
            <person name="Walker B.J."/>
            <person name="Lander E."/>
            <person name="Lindblad-Toh K."/>
        </authorList>
    </citation>
    <scope>NUCLEOTIDE SEQUENCE [LARGE SCALE GENOMIC DNA]</scope>
    <source>
        <strain evidence="12">Wild caught</strain>
    </source>
</reference>
<dbReference type="AlphaFoldDB" id="H3B3Y2"/>
<dbReference type="SUPFAM" id="SSF102114">
    <property type="entry name" value="Radical SAM enzymes"/>
    <property type="match status" value="1"/>
</dbReference>
<evidence type="ECO:0000256" key="8">
    <source>
        <dbReference type="ARBA" id="ARBA00045130"/>
    </source>
</evidence>
<dbReference type="PANTHER" id="PTHR13932:SF5">
    <property type="entry name" value="RADICAL S-ADENOSYL METHIONINE DOMAIN-CONTAINING PROTEIN 1, MITOCHONDRIAL"/>
    <property type="match status" value="1"/>
</dbReference>
<dbReference type="SFLD" id="SFLDG01065">
    <property type="entry name" value="anaerobic_coproporphyrinogen-I"/>
    <property type="match status" value="1"/>
</dbReference>
<dbReference type="InParanoid" id="H3B3Y2"/>
<keyword evidence="3 9" id="KW-0949">S-adenosyl-L-methionine</keyword>
<dbReference type="GO" id="GO:0046872">
    <property type="term" value="F:metal ion binding"/>
    <property type="evidence" value="ECO:0007669"/>
    <property type="project" value="UniProtKB-UniRule"/>
</dbReference>
<dbReference type="GeneTree" id="ENSGT00390000011216"/>
<dbReference type="CTD" id="55316"/>
<evidence type="ECO:0000256" key="2">
    <source>
        <dbReference type="ARBA" id="ARBA00022617"/>
    </source>
</evidence>
<evidence type="ECO:0000256" key="7">
    <source>
        <dbReference type="ARBA" id="ARBA00023186"/>
    </source>
</evidence>
<dbReference type="PANTHER" id="PTHR13932">
    <property type="entry name" value="COPROPORPHYRINIGEN III OXIDASE"/>
    <property type="match status" value="1"/>
</dbReference>
<dbReference type="SFLD" id="SFLDF00288">
    <property type="entry name" value="HemN-like__clustered_with_nucl"/>
    <property type="match status" value="1"/>
</dbReference>
<evidence type="ECO:0000256" key="3">
    <source>
        <dbReference type="ARBA" id="ARBA00022691"/>
    </source>
</evidence>
<evidence type="ECO:0000256" key="6">
    <source>
        <dbReference type="ARBA" id="ARBA00023014"/>
    </source>
</evidence>
<accession>H3B3Y2</accession>
<evidence type="ECO:0000313" key="12">
    <source>
        <dbReference type="Proteomes" id="UP000008672"/>
    </source>
</evidence>
<dbReference type="STRING" id="7897.ENSLACP00000016603"/>
<dbReference type="InterPro" id="IPR034505">
    <property type="entry name" value="Coproporphyrinogen-III_oxidase"/>
</dbReference>
<keyword evidence="9" id="KW-0809">Transit peptide</keyword>
<keyword evidence="2 9" id="KW-0349">Heme</keyword>
<dbReference type="GO" id="GO:0006779">
    <property type="term" value="P:porphyrin-containing compound biosynthetic process"/>
    <property type="evidence" value="ECO:0007669"/>
    <property type="project" value="InterPro"/>
</dbReference>
<dbReference type="KEGG" id="lcm:102360832"/>
<evidence type="ECO:0000259" key="10">
    <source>
        <dbReference type="PROSITE" id="PS51918"/>
    </source>
</evidence>
<evidence type="ECO:0000313" key="11">
    <source>
        <dbReference type="Ensembl" id="ENSLACP00000016603.2"/>
    </source>
</evidence>
<keyword evidence="9" id="KW-0004">4Fe-4S</keyword>
<dbReference type="Bgee" id="ENSLACG00000014630">
    <property type="expression patterns" value="Expressed in muscle tissue and 3 other cell types or tissues"/>
</dbReference>
<dbReference type="PROSITE" id="PS51918">
    <property type="entry name" value="RADICAL_SAM"/>
    <property type="match status" value="1"/>
</dbReference>
<dbReference type="GeneID" id="102360832"/>
<dbReference type="SFLD" id="SFLDG01082">
    <property type="entry name" value="B12-binding_domain_containing"/>
    <property type="match status" value="1"/>
</dbReference>
<comment type="subcellular location">
    <subcellularLocation>
        <location evidence="9">Mitochondrion</location>
    </subcellularLocation>
</comment>
<comment type="function">
    <text evidence="8 9">May be a heme chaperone, appears to bind heme. Homologous bacterial proteins do not have oxygen-independent coproporphyrinogen-III oxidase activity. Binds 1 [4Fe-4S] cluster. The cluster is coordinated with 3 cysteines and an exchangeable S-adenosyl-L-methionine.</text>
</comment>
<keyword evidence="12" id="KW-1185">Reference proteome</keyword>
<comment type="similarity">
    <text evidence="1">Belongs to the anaerobic coproporphyrinogen-III oxidase family. HemW subfamily.</text>
</comment>
<name>H3B3Y2_LATCH</name>
<dbReference type="GO" id="GO:0005739">
    <property type="term" value="C:mitochondrion"/>
    <property type="evidence" value="ECO:0007669"/>
    <property type="project" value="UniProtKB-SubCell"/>
</dbReference>
<dbReference type="HOGENOM" id="CLU_027579_0_1_1"/>
<sequence length="452" mass="50865">MVMLARLQVFSRMSKFSPGLRRTLSLKWANGSVSFRELCAFEKDELNAGTEEAALYVHWPYCEKRCTYCNFNKYIARSVDHDVMRESLVQETKTLICLSQVKKITSVFLGGGTPSLARPSTIAAVLETVAKHTYLPENTEVTLEANPMSSGASRLAEFKAAGVSRLSVGVQSLNDADLEVLGRNHTSHDALQTLEEARKLFPGRTSVDIIFGLPHQSVESWERELEELLLVCDDHISLYQLTLERGTALFKLVQNGILSMPEHEATAEMYEAARRTLESSGFQQYEVSNFAKNGAVSFHNLAYWQGKQYIGIGPGAHGRFVPWGNGKTQREARIQTLEPDVWMKEVQQYGHGTRKRVPQNKLDVLEEALVLGLRMTEGLAHQHWLQYSSAFSLQELCEQSQEMKDLQDEGLLILDERGLRCSWKGLAVLDSLLPALLNQLQLSFSVKPLRMQ</sequence>
<keyword evidence="5 9" id="KW-0408">Iron</keyword>
<dbReference type="FunCoup" id="H3B3Y2">
    <property type="interactions" value="122"/>
</dbReference>
<dbReference type="Gene3D" id="3.20.20.70">
    <property type="entry name" value="Aldolase class I"/>
    <property type="match status" value="1"/>
</dbReference>
<evidence type="ECO:0000256" key="4">
    <source>
        <dbReference type="ARBA" id="ARBA00022723"/>
    </source>
</evidence>
<dbReference type="GO" id="GO:0051539">
    <property type="term" value="F:4 iron, 4 sulfur cluster binding"/>
    <property type="evidence" value="ECO:0007669"/>
    <property type="project" value="UniProtKB-UniRule"/>
</dbReference>
<dbReference type="eggNOG" id="ENOG502QRH0">
    <property type="taxonomic scope" value="Eukaryota"/>
</dbReference>
<dbReference type="SFLD" id="SFLDS00029">
    <property type="entry name" value="Radical_SAM"/>
    <property type="match status" value="1"/>
</dbReference>
<dbReference type="OMA" id="HIPWCVR"/>
<dbReference type="Pfam" id="PF04055">
    <property type="entry name" value="Radical_SAM"/>
    <property type="match status" value="1"/>
</dbReference>
<evidence type="ECO:0000256" key="9">
    <source>
        <dbReference type="RuleBase" id="RU364116"/>
    </source>
</evidence>
<dbReference type="InterPro" id="IPR004559">
    <property type="entry name" value="HemW-like"/>
</dbReference>
<keyword evidence="6 9" id="KW-0411">Iron-sulfur</keyword>
<dbReference type="RefSeq" id="XP_005999660.1">
    <property type="nucleotide sequence ID" value="XM_005999598.3"/>
</dbReference>
<gene>
    <name evidence="11" type="primary">RSAD1</name>
</gene>
<dbReference type="InterPro" id="IPR006638">
    <property type="entry name" value="Elp3/MiaA/NifB-like_rSAM"/>
</dbReference>
<dbReference type="OrthoDB" id="431409at2759"/>
<dbReference type="NCBIfam" id="TIGR00539">
    <property type="entry name" value="hemN_rel"/>
    <property type="match status" value="1"/>
</dbReference>
<dbReference type="InterPro" id="IPR013785">
    <property type="entry name" value="Aldolase_TIM"/>
</dbReference>